<name>A0A0D1BY55_CLOBO</name>
<dbReference type="HOGENOM" id="CLU_020854_2_1_9"/>
<evidence type="ECO:0000313" key="8">
    <source>
        <dbReference type="EMBL" id="KIS25330.1"/>
    </source>
</evidence>
<feature type="transmembrane region" description="Helical" evidence="7">
    <location>
        <begin position="231"/>
        <end position="254"/>
    </location>
</feature>
<feature type="transmembrane region" description="Helical" evidence="7">
    <location>
        <begin position="330"/>
        <end position="352"/>
    </location>
</feature>
<feature type="transmembrane region" description="Helical" evidence="7">
    <location>
        <begin position="119"/>
        <end position="141"/>
    </location>
</feature>
<evidence type="ECO:0000256" key="3">
    <source>
        <dbReference type="ARBA" id="ARBA00022475"/>
    </source>
</evidence>
<feature type="transmembrane region" description="Helical" evidence="7">
    <location>
        <begin position="153"/>
        <end position="177"/>
    </location>
</feature>
<dbReference type="EMBL" id="JXSU01000006">
    <property type="protein sequence ID" value="KIS25330.1"/>
    <property type="molecule type" value="Genomic_DNA"/>
</dbReference>
<dbReference type="InterPro" id="IPR002293">
    <property type="entry name" value="AA/rel_permease1"/>
</dbReference>
<proteinExistence type="predicted"/>
<comment type="subcellular location">
    <subcellularLocation>
        <location evidence="1">Cell membrane</location>
        <topology evidence="1">Multi-pass membrane protein</topology>
    </subcellularLocation>
</comment>
<dbReference type="OrthoDB" id="92719at2"/>
<feature type="transmembrane region" description="Helical" evidence="7">
    <location>
        <begin position="434"/>
        <end position="453"/>
    </location>
</feature>
<dbReference type="Pfam" id="PF13520">
    <property type="entry name" value="AA_permease_2"/>
    <property type="match status" value="1"/>
</dbReference>
<dbReference type="Gene3D" id="1.20.1740.10">
    <property type="entry name" value="Amino acid/polyamine transporter I"/>
    <property type="match status" value="1"/>
</dbReference>
<dbReference type="Proteomes" id="UP000032250">
    <property type="component" value="Unassembled WGS sequence"/>
</dbReference>
<feature type="transmembrane region" description="Helical" evidence="7">
    <location>
        <begin position="197"/>
        <end position="219"/>
    </location>
</feature>
<keyword evidence="5 7" id="KW-1133">Transmembrane helix</keyword>
<keyword evidence="4 7" id="KW-0812">Transmembrane</keyword>
<evidence type="ECO:0000256" key="2">
    <source>
        <dbReference type="ARBA" id="ARBA00022448"/>
    </source>
</evidence>
<keyword evidence="2" id="KW-0813">Transport</keyword>
<reference evidence="8 9" key="1">
    <citation type="submission" date="2014-06" db="EMBL/GenBank/DDBJ databases">
        <title>Genome characterization of distinct group I Clostridium botulinum lineages.</title>
        <authorList>
            <person name="Giordani F."/>
            <person name="Anselmo A."/>
            <person name="Fillo S."/>
            <person name="Palozzi A.M."/>
            <person name="Fortunato A."/>
            <person name="Gentile B."/>
            <person name="Ciammaruconi A."/>
            <person name="Anniballi F."/>
            <person name="De Medici D."/>
            <person name="Lista F."/>
        </authorList>
    </citation>
    <scope>NUCLEOTIDE SEQUENCE [LARGE SCALE GENOMIC DNA]</scope>
    <source>
        <strain evidence="8 9">B2 450</strain>
    </source>
</reference>
<dbReference type="GO" id="GO:0022857">
    <property type="term" value="F:transmembrane transporter activity"/>
    <property type="evidence" value="ECO:0007669"/>
    <property type="project" value="InterPro"/>
</dbReference>
<dbReference type="PATRIC" id="fig|1379739.3.peg.655"/>
<feature type="transmembrane region" description="Helical" evidence="7">
    <location>
        <begin position="407"/>
        <end position="428"/>
    </location>
</feature>
<feature type="transmembrane region" description="Helical" evidence="7">
    <location>
        <begin position="31"/>
        <end position="51"/>
    </location>
</feature>
<evidence type="ECO:0000256" key="7">
    <source>
        <dbReference type="SAM" id="Phobius"/>
    </source>
</evidence>
<dbReference type="AlphaFoldDB" id="A0A0D1BY55"/>
<dbReference type="PIRSF" id="PIRSF006060">
    <property type="entry name" value="AA_transporter"/>
    <property type="match status" value="1"/>
</dbReference>
<protein>
    <submittedName>
        <fullName evidence="8">Amino acid permease</fullName>
    </submittedName>
</protein>
<keyword evidence="3" id="KW-1003">Cell membrane</keyword>
<comment type="caution">
    <text evidence="8">The sequence shown here is derived from an EMBL/GenBank/DDBJ whole genome shotgun (WGS) entry which is preliminary data.</text>
</comment>
<evidence type="ECO:0000256" key="1">
    <source>
        <dbReference type="ARBA" id="ARBA00004651"/>
    </source>
</evidence>
<feature type="transmembrane region" description="Helical" evidence="7">
    <location>
        <begin position="7"/>
        <end position="25"/>
    </location>
</feature>
<organism evidence="8 9">
    <name type="scientific">Clostridium botulinum B2 450</name>
    <dbReference type="NCBI Taxonomy" id="1379739"/>
    <lineage>
        <taxon>Bacteria</taxon>
        <taxon>Bacillati</taxon>
        <taxon>Bacillota</taxon>
        <taxon>Clostridia</taxon>
        <taxon>Eubacteriales</taxon>
        <taxon>Clostridiaceae</taxon>
        <taxon>Clostridium</taxon>
    </lineage>
</organism>
<dbReference type="InterPro" id="IPR050367">
    <property type="entry name" value="APC_superfamily"/>
</dbReference>
<feature type="transmembrane region" description="Helical" evidence="7">
    <location>
        <begin position="358"/>
        <end position="378"/>
    </location>
</feature>
<dbReference type="PANTHER" id="PTHR42770:SF15">
    <property type="entry name" value="GLUTAMATE_GAMMA-AMINOBUTYRATE ANTIPORTER-RELATED"/>
    <property type="match status" value="1"/>
</dbReference>
<keyword evidence="6 7" id="KW-0472">Membrane</keyword>
<feature type="transmembrane region" description="Helical" evidence="7">
    <location>
        <begin position="95"/>
        <end position="113"/>
    </location>
</feature>
<dbReference type="GO" id="GO:0005886">
    <property type="term" value="C:plasma membrane"/>
    <property type="evidence" value="ECO:0007669"/>
    <property type="project" value="UniProtKB-SubCell"/>
</dbReference>
<accession>A0A0D1BY55</accession>
<evidence type="ECO:0000256" key="6">
    <source>
        <dbReference type="ARBA" id="ARBA00023136"/>
    </source>
</evidence>
<evidence type="ECO:0000313" key="9">
    <source>
        <dbReference type="Proteomes" id="UP000032250"/>
    </source>
</evidence>
<evidence type="ECO:0000256" key="4">
    <source>
        <dbReference type="ARBA" id="ARBA00022692"/>
    </source>
</evidence>
<feature type="transmembrane region" description="Helical" evidence="7">
    <location>
        <begin position="281"/>
        <end position="310"/>
    </location>
</feature>
<sequence length="472" mass="51389">MKKKIGLWDLVFMNVSALFGIRWIAKSTASSFGLGLGAIPAWVLFAFIFFLPSALICAELAATYPRDGGLYEWVKEAYGEKWGFMVSWLNWTAKLFWYSSFLTFLIVNVSYVLGKPELAGNKMFVLICSLVIFWILSLISTKGMAFAKIFTNVGALGSTVPAVLLIVMALISVLVFGHKPASTYTVATLTPKLNMDTLAAISSVMFGLAGAETAANFVTEIDDAKKNFPKAILISAAIVGGLYVLGSIAITMIIPTDKITASEGILAALGTVAANLGIGPWFIRIIAFGISLSVLGAIILYIASPIKMLFGSVKKGIFTEKFTKVNEHNIPVQAVILQAVIVSIILLTTTLLPSVDAIYNVLVTMTALTSLFPYVLLFRSYIKLRQDRPNEVRPYEMSKNNGKAISIANMVLIISVVGIVLSAAPVMPTLKENIIYELEMIGGAVLVIGIGLWKWNNFVKKQDLEKKNRNMN</sequence>
<dbReference type="PANTHER" id="PTHR42770">
    <property type="entry name" value="AMINO ACID TRANSPORTER-RELATED"/>
    <property type="match status" value="1"/>
</dbReference>
<evidence type="ECO:0000256" key="5">
    <source>
        <dbReference type="ARBA" id="ARBA00022989"/>
    </source>
</evidence>
<gene>
    <name evidence="8" type="ORF">N495_01755</name>
</gene>